<dbReference type="PANTHER" id="PTHR10900">
    <property type="entry name" value="PERIOSTIN-RELATED"/>
    <property type="match status" value="1"/>
</dbReference>
<dbReference type="Proteomes" id="UP000693970">
    <property type="component" value="Unassembled WGS sequence"/>
</dbReference>
<evidence type="ECO:0000313" key="4">
    <source>
        <dbReference type="Proteomes" id="UP000693970"/>
    </source>
</evidence>
<feature type="domain" description="FAS1" evidence="2">
    <location>
        <begin position="311"/>
        <end position="449"/>
    </location>
</feature>
<dbReference type="PANTHER" id="PTHR10900:SF77">
    <property type="entry name" value="FI19380P1"/>
    <property type="match status" value="1"/>
</dbReference>
<feature type="region of interest" description="Disordered" evidence="1">
    <location>
        <begin position="270"/>
        <end position="306"/>
    </location>
</feature>
<keyword evidence="4" id="KW-1185">Reference proteome</keyword>
<organism evidence="3 4">
    <name type="scientific">Nitzschia inconspicua</name>
    <dbReference type="NCBI Taxonomy" id="303405"/>
    <lineage>
        <taxon>Eukaryota</taxon>
        <taxon>Sar</taxon>
        <taxon>Stramenopiles</taxon>
        <taxon>Ochrophyta</taxon>
        <taxon>Bacillariophyta</taxon>
        <taxon>Bacillariophyceae</taxon>
        <taxon>Bacillariophycidae</taxon>
        <taxon>Bacillariales</taxon>
        <taxon>Bacillariaceae</taxon>
        <taxon>Nitzschia</taxon>
    </lineage>
</organism>
<dbReference type="AlphaFoldDB" id="A0A9K3L5R1"/>
<dbReference type="EMBL" id="JAGRRH010000016">
    <property type="protein sequence ID" value="KAG7355306.1"/>
    <property type="molecule type" value="Genomic_DNA"/>
</dbReference>
<dbReference type="InterPro" id="IPR050904">
    <property type="entry name" value="Adhesion/Biosynth-related"/>
</dbReference>
<evidence type="ECO:0000256" key="1">
    <source>
        <dbReference type="SAM" id="MobiDB-lite"/>
    </source>
</evidence>
<reference evidence="3" key="1">
    <citation type="journal article" date="2021" name="Sci. Rep.">
        <title>Diploid genomic architecture of Nitzschia inconspicua, an elite biomass production diatom.</title>
        <authorList>
            <person name="Oliver A."/>
            <person name="Podell S."/>
            <person name="Pinowska A."/>
            <person name="Traller J.C."/>
            <person name="Smith S.R."/>
            <person name="McClure R."/>
            <person name="Beliaev A."/>
            <person name="Bohutskyi P."/>
            <person name="Hill E.A."/>
            <person name="Rabines A."/>
            <person name="Zheng H."/>
            <person name="Allen L.Z."/>
            <person name="Kuo A."/>
            <person name="Grigoriev I.V."/>
            <person name="Allen A.E."/>
            <person name="Hazlebeck D."/>
            <person name="Allen E.E."/>
        </authorList>
    </citation>
    <scope>NUCLEOTIDE SEQUENCE</scope>
    <source>
        <strain evidence="3">Hildebrandi</strain>
    </source>
</reference>
<dbReference type="InterPro" id="IPR000782">
    <property type="entry name" value="FAS1_domain"/>
</dbReference>
<dbReference type="GO" id="GO:0005615">
    <property type="term" value="C:extracellular space"/>
    <property type="evidence" value="ECO:0007669"/>
    <property type="project" value="TreeGrafter"/>
</dbReference>
<proteinExistence type="predicted"/>
<reference evidence="3" key="2">
    <citation type="submission" date="2021-04" db="EMBL/GenBank/DDBJ databases">
        <authorList>
            <person name="Podell S."/>
        </authorList>
    </citation>
    <scope>NUCLEOTIDE SEQUENCE</scope>
    <source>
        <strain evidence="3">Hildebrandi</strain>
    </source>
</reference>
<dbReference type="OrthoDB" id="46794at2759"/>
<accession>A0A9K3L5R1</accession>
<dbReference type="SMART" id="SM00554">
    <property type="entry name" value="FAS1"/>
    <property type="match status" value="2"/>
</dbReference>
<name>A0A9K3L5R1_9STRA</name>
<dbReference type="Pfam" id="PF02469">
    <property type="entry name" value="Fasciclin"/>
    <property type="match status" value="2"/>
</dbReference>
<dbReference type="PROSITE" id="PS50213">
    <property type="entry name" value="FAS1"/>
    <property type="match status" value="2"/>
</dbReference>
<feature type="domain" description="FAS1" evidence="2">
    <location>
        <begin position="119"/>
        <end position="255"/>
    </location>
</feature>
<evidence type="ECO:0000259" key="2">
    <source>
        <dbReference type="PROSITE" id="PS50213"/>
    </source>
</evidence>
<sequence length="469" mass="52324">MLVATRMKRRQRRLPLFVPSILLIFRLCLFQSIQNSFNVVVLVSAQRTSIFYDLLQGKQLTTDFLESKAIGFEENQEQDESQQQEEVNGGQVSADLLEGEQQPQPQPQQPTDENQDGCLSIVETICALRGGFDMACTFFGNFDFLNNINYTAFVPTDSAFDSLKQLNLQLLNSTIMMQSLIHFHLVTNKTLLAADLNCQQRIEMSNGQDSRTICSNATTVVEKFQKGADNIEPIPIIIQDLPACNGIIHIVEGVLLPDGIFGEESVTAETTSTLSPSLPSSSSTTTTNTNITTQQPTPSPSSQGQTSGQSCVPVLNFVCGSRVVSTFCNLIRAYNLEDSLNEASDITVFAPYNVAFEHTLLDDLSFEEARDVLIFHATAPNRAISTQDLHCGELLPMANGKDTRTYCSDRSNDIFQKGVGNPLEKMPRVLVRDIPMCRNIMVHIVDRVLLPNQPQSNSRRRKWRHQLRR</sequence>
<protein>
    <submittedName>
        <fullName evidence="3">Fasciclin domain containing protein</fullName>
    </submittedName>
</protein>
<evidence type="ECO:0000313" key="3">
    <source>
        <dbReference type="EMBL" id="KAG7355306.1"/>
    </source>
</evidence>
<comment type="caution">
    <text evidence="3">The sequence shown here is derived from an EMBL/GenBank/DDBJ whole genome shotgun (WGS) entry which is preliminary data.</text>
</comment>
<gene>
    <name evidence="3" type="ORF">IV203_004662</name>
</gene>